<gene>
    <name evidence="1" type="ORF">MENTE1834_LOCUS3307</name>
</gene>
<sequence>MIELEPEDRDVCKFLWAKDPMQPPTGENLAVYRFCRVAFGVVSSPFMLAAVIRAHLAKFGPEQDAVLFRNVYVDNLLIECENMDEA</sequence>
<proteinExistence type="predicted"/>
<dbReference type="Proteomes" id="UP001497535">
    <property type="component" value="Unassembled WGS sequence"/>
</dbReference>
<evidence type="ECO:0000313" key="2">
    <source>
        <dbReference type="Proteomes" id="UP001497535"/>
    </source>
</evidence>
<accession>A0ACB0XTQ2</accession>
<protein>
    <submittedName>
        <fullName evidence="1">Uncharacterized protein</fullName>
    </submittedName>
</protein>
<keyword evidence="2" id="KW-1185">Reference proteome</keyword>
<evidence type="ECO:0000313" key="1">
    <source>
        <dbReference type="EMBL" id="CAK5016423.1"/>
    </source>
</evidence>
<reference evidence="1" key="1">
    <citation type="submission" date="2023-11" db="EMBL/GenBank/DDBJ databases">
        <authorList>
            <person name="Poullet M."/>
        </authorList>
    </citation>
    <scope>NUCLEOTIDE SEQUENCE</scope>
    <source>
        <strain evidence="1">E1834</strain>
    </source>
</reference>
<organism evidence="1 2">
    <name type="scientific">Meloidogyne enterolobii</name>
    <name type="common">Root-knot nematode worm</name>
    <name type="synonym">Meloidogyne mayaguensis</name>
    <dbReference type="NCBI Taxonomy" id="390850"/>
    <lineage>
        <taxon>Eukaryota</taxon>
        <taxon>Metazoa</taxon>
        <taxon>Ecdysozoa</taxon>
        <taxon>Nematoda</taxon>
        <taxon>Chromadorea</taxon>
        <taxon>Rhabditida</taxon>
        <taxon>Tylenchina</taxon>
        <taxon>Tylenchomorpha</taxon>
        <taxon>Tylenchoidea</taxon>
        <taxon>Meloidogynidae</taxon>
        <taxon>Meloidogyninae</taxon>
        <taxon>Meloidogyne</taxon>
    </lineage>
</organism>
<name>A0ACB0XTQ2_MELEN</name>
<dbReference type="EMBL" id="CAVMJV010000002">
    <property type="protein sequence ID" value="CAK5016423.1"/>
    <property type="molecule type" value="Genomic_DNA"/>
</dbReference>
<comment type="caution">
    <text evidence="1">The sequence shown here is derived from an EMBL/GenBank/DDBJ whole genome shotgun (WGS) entry which is preliminary data.</text>
</comment>